<feature type="transmembrane region" description="Helical" evidence="1">
    <location>
        <begin position="42"/>
        <end position="64"/>
    </location>
</feature>
<accession>A0A444HAW2</accession>
<feature type="transmembrane region" description="Helical" evidence="1">
    <location>
        <begin position="269"/>
        <end position="293"/>
    </location>
</feature>
<protein>
    <submittedName>
        <fullName evidence="2">Prenyltransferase</fullName>
    </submittedName>
</protein>
<proteinExistence type="predicted"/>
<evidence type="ECO:0000313" key="3">
    <source>
        <dbReference type="Proteomes" id="UP000287527"/>
    </source>
</evidence>
<evidence type="ECO:0000313" key="2">
    <source>
        <dbReference type="EMBL" id="RWX00438.1"/>
    </source>
</evidence>
<keyword evidence="1" id="KW-1133">Transmembrane helix</keyword>
<feature type="transmembrane region" description="Helical" evidence="1">
    <location>
        <begin position="76"/>
        <end position="96"/>
    </location>
</feature>
<feature type="transmembrane region" description="Helical" evidence="1">
    <location>
        <begin position="12"/>
        <end position="30"/>
    </location>
</feature>
<feature type="transmembrane region" description="Helical" evidence="1">
    <location>
        <begin position="214"/>
        <end position="231"/>
    </location>
</feature>
<keyword evidence="2" id="KW-0808">Transferase</keyword>
<dbReference type="RefSeq" id="WP_128389667.1">
    <property type="nucleotide sequence ID" value="NZ_SBII01000005.1"/>
</dbReference>
<comment type="caution">
    <text evidence="2">The sequence shown here is derived from an EMBL/GenBank/DDBJ whole genome shotgun (WGS) entry which is preliminary data.</text>
</comment>
<gene>
    <name evidence="2" type="ORF">EPI11_09170</name>
</gene>
<organism evidence="2 3">
    <name type="scientific">Flavobacterium cerinum</name>
    <dbReference type="NCBI Taxonomy" id="2502784"/>
    <lineage>
        <taxon>Bacteria</taxon>
        <taxon>Pseudomonadati</taxon>
        <taxon>Bacteroidota</taxon>
        <taxon>Flavobacteriia</taxon>
        <taxon>Flavobacteriales</taxon>
        <taxon>Flavobacteriaceae</taxon>
        <taxon>Flavobacterium</taxon>
    </lineage>
</organism>
<feature type="transmembrane region" description="Helical" evidence="1">
    <location>
        <begin position="102"/>
        <end position="119"/>
    </location>
</feature>
<dbReference type="AlphaFoldDB" id="A0A444HAW2"/>
<reference evidence="2 3" key="1">
    <citation type="submission" date="2019-01" db="EMBL/GenBank/DDBJ databases">
        <title>Flavobacterium sp. nov.,isolated from freshwater.</title>
        <authorList>
            <person name="Zhang R."/>
            <person name="Du Z.-J."/>
        </authorList>
    </citation>
    <scope>NUCLEOTIDE SEQUENCE [LARGE SCALE GENOMIC DNA]</scope>
    <source>
        <strain evidence="2 3">1E403</strain>
    </source>
</reference>
<sequence>MKFLKLIGFENLIVLAFAQFIIKYGFLDYHPDLILALNEKNYSLLVLASVLIAAGGFLINNITAASSERYGISESAAYYIYGAFTIGGLAIGYYLSNLIGRPSFLLVFGLTVATLYFYATSLRNSLLLGNIAISFIIALSVMVISVFCIFPIITDDNRRIMATIFDLLLDYSIFTLVIGFMITLIKDLKEADTDYNSGINTLPIAIGKARTAKVVFVFGLIAAAMLLYYANAYLKELLWALGFGLLFILGPIIYFLINIWTAKTQKEFAVLEVVLKLVLFFTAASIAIITFNIKHNA</sequence>
<evidence type="ECO:0000256" key="1">
    <source>
        <dbReference type="SAM" id="Phobius"/>
    </source>
</evidence>
<dbReference type="GO" id="GO:0016740">
    <property type="term" value="F:transferase activity"/>
    <property type="evidence" value="ECO:0007669"/>
    <property type="project" value="UniProtKB-KW"/>
</dbReference>
<keyword evidence="3" id="KW-1185">Reference proteome</keyword>
<dbReference type="EMBL" id="SBII01000005">
    <property type="protein sequence ID" value="RWX00438.1"/>
    <property type="molecule type" value="Genomic_DNA"/>
</dbReference>
<keyword evidence="1" id="KW-0812">Transmembrane</keyword>
<feature type="transmembrane region" description="Helical" evidence="1">
    <location>
        <begin position="160"/>
        <end position="185"/>
    </location>
</feature>
<dbReference type="OrthoDB" id="9811562at2"/>
<dbReference type="Proteomes" id="UP000287527">
    <property type="component" value="Unassembled WGS sequence"/>
</dbReference>
<feature type="transmembrane region" description="Helical" evidence="1">
    <location>
        <begin position="131"/>
        <end position="154"/>
    </location>
</feature>
<keyword evidence="1" id="KW-0472">Membrane</keyword>
<name>A0A444HAW2_9FLAO</name>
<feature type="transmembrane region" description="Helical" evidence="1">
    <location>
        <begin position="237"/>
        <end position="257"/>
    </location>
</feature>